<dbReference type="CDD" id="cd05371">
    <property type="entry name" value="HSD10-like_SDR_c"/>
    <property type="match status" value="1"/>
</dbReference>
<dbReference type="GO" id="GO:0016491">
    <property type="term" value="F:oxidoreductase activity"/>
    <property type="evidence" value="ECO:0007669"/>
    <property type="project" value="UniProtKB-KW"/>
</dbReference>
<evidence type="ECO:0000256" key="3">
    <source>
        <dbReference type="RuleBase" id="RU000363"/>
    </source>
</evidence>
<comment type="caution">
    <text evidence="5">The sequence shown here is derived from an EMBL/GenBank/DDBJ whole genome shotgun (WGS) entry which is preliminary data.</text>
</comment>
<evidence type="ECO:0000313" key="6">
    <source>
        <dbReference type="Proteomes" id="UP000245631"/>
    </source>
</evidence>
<dbReference type="AlphaFoldDB" id="A0A8E2WDK4"/>
<gene>
    <name evidence="5" type="ORF">C8D77_10235</name>
</gene>
<dbReference type="InterPro" id="IPR002347">
    <property type="entry name" value="SDR_fam"/>
</dbReference>
<comment type="similarity">
    <text evidence="1 3">Belongs to the short-chain dehydrogenases/reductases (SDR) family.</text>
</comment>
<evidence type="ECO:0000256" key="1">
    <source>
        <dbReference type="ARBA" id="ARBA00006484"/>
    </source>
</evidence>
<dbReference type="InterPro" id="IPR020904">
    <property type="entry name" value="Sc_DH/Rdtase_CS"/>
</dbReference>
<dbReference type="Gene3D" id="3.40.50.720">
    <property type="entry name" value="NAD(P)-binding Rossmann-like Domain"/>
    <property type="match status" value="1"/>
</dbReference>
<evidence type="ECO:0000259" key="4">
    <source>
        <dbReference type="SMART" id="SM00822"/>
    </source>
</evidence>
<dbReference type="Pfam" id="PF00106">
    <property type="entry name" value="adh_short"/>
    <property type="match status" value="1"/>
</dbReference>
<dbReference type="PROSITE" id="PS00061">
    <property type="entry name" value="ADH_SHORT"/>
    <property type="match status" value="1"/>
</dbReference>
<organism evidence="5 6">
    <name type="scientific">Rhizobium loti</name>
    <name type="common">Mesorhizobium loti</name>
    <dbReference type="NCBI Taxonomy" id="381"/>
    <lineage>
        <taxon>Bacteria</taxon>
        <taxon>Pseudomonadati</taxon>
        <taxon>Pseudomonadota</taxon>
        <taxon>Alphaproteobacteria</taxon>
        <taxon>Hyphomicrobiales</taxon>
        <taxon>Phyllobacteriaceae</taxon>
        <taxon>Mesorhizobium</taxon>
    </lineage>
</organism>
<dbReference type="GeneID" id="61051085"/>
<dbReference type="PRINTS" id="PR00081">
    <property type="entry name" value="GDHRDH"/>
</dbReference>
<reference evidence="5 6" key="1">
    <citation type="submission" date="2018-05" db="EMBL/GenBank/DDBJ databases">
        <title>Genomic Encyclopedia of Type Strains, Phase IV (KMG-IV): sequencing the most valuable type-strain genomes for metagenomic binning, comparative biology and taxonomic classification.</title>
        <authorList>
            <person name="Goeker M."/>
        </authorList>
    </citation>
    <scope>NUCLEOTIDE SEQUENCE [LARGE SCALE GENOMIC DNA]</scope>
    <source>
        <strain evidence="5 6">DSM 2626</strain>
    </source>
</reference>
<dbReference type="RefSeq" id="WP_109661522.1">
    <property type="nucleotide sequence ID" value="NZ_QGGH01000002.1"/>
</dbReference>
<dbReference type="SUPFAM" id="SSF51735">
    <property type="entry name" value="NAD(P)-binding Rossmann-fold domains"/>
    <property type="match status" value="1"/>
</dbReference>
<dbReference type="PRINTS" id="PR00080">
    <property type="entry name" value="SDRFAMILY"/>
</dbReference>
<proteinExistence type="inferred from homology"/>
<dbReference type="InterPro" id="IPR057326">
    <property type="entry name" value="KR_dom"/>
</dbReference>
<dbReference type="PANTHER" id="PTHR43658">
    <property type="entry name" value="SHORT-CHAIN DEHYDROGENASE/REDUCTASE"/>
    <property type="match status" value="1"/>
</dbReference>
<dbReference type="PANTHER" id="PTHR43658:SF8">
    <property type="entry name" value="17-BETA-HYDROXYSTEROID DEHYDROGENASE 14-RELATED"/>
    <property type="match status" value="1"/>
</dbReference>
<dbReference type="SMART" id="SM00822">
    <property type="entry name" value="PKS_KR"/>
    <property type="match status" value="1"/>
</dbReference>
<dbReference type="FunFam" id="3.40.50.720:FF:000215">
    <property type="entry name" value="3-hydroxyacyl-CoA dehydrogenase type-2"/>
    <property type="match status" value="1"/>
</dbReference>
<keyword evidence="2" id="KW-0560">Oxidoreductase</keyword>
<dbReference type="InterPro" id="IPR036291">
    <property type="entry name" value="NAD(P)-bd_dom_sf"/>
</dbReference>
<evidence type="ECO:0000256" key="2">
    <source>
        <dbReference type="ARBA" id="ARBA00023002"/>
    </source>
</evidence>
<dbReference type="EMBL" id="QGGH01000002">
    <property type="protein sequence ID" value="PWJ92263.1"/>
    <property type="molecule type" value="Genomic_DNA"/>
</dbReference>
<accession>A0A8E2WDK4</accession>
<name>A0A8E2WDK4_RHILI</name>
<feature type="domain" description="Ketoreductase" evidence="4">
    <location>
        <begin position="6"/>
        <end position="192"/>
    </location>
</feature>
<evidence type="ECO:0000313" key="5">
    <source>
        <dbReference type="EMBL" id="PWJ92263.1"/>
    </source>
</evidence>
<sequence>MRIKDKVFLVTGAGSGLGAAVARMFAAEGANVLAIDLNAAAGEKVAAELGSAVRFHRADVTSEADGIAAVDLATKMFGRIHGLVNCAGIAPGEKVLGRDKLHSLESFARTIAVNLVGTFNMLRLVADRIVKGEPDAGGERGVIVNTASIAAFDGQIGQAAYAASKGGIAALTLPVARELARYGVRVATIAPGIFETPMMAAMSQEVRDALGASVPFPPRLGRPDEYASLVKHICENTMLNGEVIRLDGALRMAPR</sequence>
<protein>
    <submittedName>
        <fullName evidence="5">NAD(P)-dependent dehydrogenase (Short-subunit alcohol dehydrogenase family)</fullName>
    </submittedName>
</protein>
<dbReference type="Proteomes" id="UP000245631">
    <property type="component" value="Unassembled WGS sequence"/>
</dbReference>